<reference evidence="1" key="2">
    <citation type="journal article" date="2015" name="Data Brief">
        <title>Shoot transcriptome of the giant reed, Arundo donax.</title>
        <authorList>
            <person name="Barrero R.A."/>
            <person name="Guerrero F.D."/>
            <person name="Moolhuijzen P."/>
            <person name="Goolsby J.A."/>
            <person name="Tidwell J."/>
            <person name="Bellgard S.E."/>
            <person name="Bellgard M.I."/>
        </authorList>
    </citation>
    <scope>NUCLEOTIDE SEQUENCE</scope>
    <source>
        <tissue evidence="1">Shoot tissue taken approximately 20 cm above the soil surface</tissue>
    </source>
</reference>
<proteinExistence type="predicted"/>
<dbReference type="EMBL" id="GBRH01230797">
    <property type="protein sequence ID" value="JAD67098.1"/>
    <property type="molecule type" value="Transcribed_RNA"/>
</dbReference>
<dbReference type="AlphaFoldDB" id="A0A0A9BY37"/>
<accession>A0A0A9BY37</accession>
<evidence type="ECO:0000313" key="1">
    <source>
        <dbReference type="EMBL" id="JAD67098.1"/>
    </source>
</evidence>
<protein>
    <submittedName>
        <fullName evidence="1">Uncharacterized protein</fullName>
    </submittedName>
</protein>
<organism evidence="1">
    <name type="scientific">Arundo donax</name>
    <name type="common">Giant reed</name>
    <name type="synonym">Donax arundinaceus</name>
    <dbReference type="NCBI Taxonomy" id="35708"/>
    <lineage>
        <taxon>Eukaryota</taxon>
        <taxon>Viridiplantae</taxon>
        <taxon>Streptophyta</taxon>
        <taxon>Embryophyta</taxon>
        <taxon>Tracheophyta</taxon>
        <taxon>Spermatophyta</taxon>
        <taxon>Magnoliopsida</taxon>
        <taxon>Liliopsida</taxon>
        <taxon>Poales</taxon>
        <taxon>Poaceae</taxon>
        <taxon>PACMAD clade</taxon>
        <taxon>Arundinoideae</taxon>
        <taxon>Arundineae</taxon>
        <taxon>Arundo</taxon>
    </lineage>
</organism>
<name>A0A0A9BY37_ARUDO</name>
<sequence length="33" mass="3848">MWHRNDDDEPVVADQVWITSLTANPACNKKMMM</sequence>
<reference evidence="1" key="1">
    <citation type="submission" date="2014-09" db="EMBL/GenBank/DDBJ databases">
        <authorList>
            <person name="Magalhaes I.L.F."/>
            <person name="Oliveira U."/>
            <person name="Santos F.R."/>
            <person name="Vidigal T.H.D.A."/>
            <person name="Brescovit A.D."/>
            <person name="Santos A.J."/>
        </authorList>
    </citation>
    <scope>NUCLEOTIDE SEQUENCE</scope>
    <source>
        <tissue evidence="1">Shoot tissue taken approximately 20 cm above the soil surface</tissue>
    </source>
</reference>